<organism evidence="2 3">
    <name type="scientific">Flammeovirga aprica JL-4</name>
    <dbReference type="NCBI Taxonomy" id="694437"/>
    <lineage>
        <taxon>Bacteria</taxon>
        <taxon>Pseudomonadati</taxon>
        <taxon>Bacteroidota</taxon>
        <taxon>Cytophagia</taxon>
        <taxon>Cytophagales</taxon>
        <taxon>Flammeovirgaceae</taxon>
        <taxon>Flammeovirga</taxon>
    </lineage>
</organism>
<dbReference type="SUPFAM" id="SSF143422">
    <property type="entry name" value="Transposase IS200-like"/>
    <property type="match status" value="1"/>
</dbReference>
<dbReference type="GO" id="GO:0004803">
    <property type="term" value="F:transposase activity"/>
    <property type="evidence" value="ECO:0007669"/>
    <property type="project" value="InterPro"/>
</dbReference>
<accession>A0A7X9RT67</accession>
<dbReference type="AlphaFoldDB" id="A0A7X9RT67"/>
<dbReference type="GO" id="GO:0006313">
    <property type="term" value="P:DNA transposition"/>
    <property type="evidence" value="ECO:0007669"/>
    <property type="project" value="InterPro"/>
</dbReference>
<evidence type="ECO:0000313" key="3">
    <source>
        <dbReference type="Proteomes" id="UP000576082"/>
    </source>
</evidence>
<dbReference type="InterPro" id="IPR052715">
    <property type="entry name" value="RAYT_transposase"/>
</dbReference>
<dbReference type="Proteomes" id="UP000576082">
    <property type="component" value="Unassembled WGS sequence"/>
</dbReference>
<proteinExistence type="predicted"/>
<dbReference type="SMART" id="SM01321">
    <property type="entry name" value="Y1_Tnp"/>
    <property type="match status" value="1"/>
</dbReference>
<dbReference type="GO" id="GO:0043565">
    <property type="term" value="F:sequence-specific DNA binding"/>
    <property type="evidence" value="ECO:0007669"/>
    <property type="project" value="TreeGrafter"/>
</dbReference>
<dbReference type="EMBL" id="JABANE010000019">
    <property type="protein sequence ID" value="NME68115.1"/>
    <property type="molecule type" value="Genomic_DNA"/>
</dbReference>
<comment type="caution">
    <text evidence="2">The sequence shown here is derived from an EMBL/GenBank/DDBJ whole genome shotgun (WGS) entry which is preliminary data.</text>
</comment>
<dbReference type="Gene3D" id="3.30.70.1290">
    <property type="entry name" value="Transposase IS200-like"/>
    <property type="match status" value="1"/>
</dbReference>
<reference evidence="2 3" key="1">
    <citation type="submission" date="2020-04" db="EMBL/GenBank/DDBJ databases">
        <title>Flammeovirga sp. SR4, a novel species isolated from seawater.</title>
        <authorList>
            <person name="Wang X."/>
        </authorList>
    </citation>
    <scope>NUCLEOTIDE SEQUENCE [LARGE SCALE GENOMIC DNA]</scope>
    <source>
        <strain evidence="2 3">ATCC 23126</strain>
    </source>
</reference>
<sequence length="181" mass="21944">MPRLTKKRQSYRLSTWNYDWSADYFITICVKNHQCLLGSIKDSKFHYSSIGIIAEILWEKIPIHHPEVSLGEYIIMPNHIHGILHLNNKEDENKILIETDYHSLKHSENWHSKISPPKNSIPSIIRSYKSSVKRYCNRFDLQFEWQKRYYDHIIRDGNDYLRIENYILNNRNKWDEDRFHP</sequence>
<feature type="domain" description="Transposase IS200-like" evidence="1">
    <location>
        <begin position="19"/>
        <end position="170"/>
    </location>
</feature>
<name>A0A7X9RT67_9BACT</name>
<evidence type="ECO:0000259" key="1">
    <source>
        <dbReference type="SMART" id="SM01321"/>
    </source>
</evidence>
<dbReference type="InterPro" id="IPR002686">
    <property type="entry name" value="Transposase_17"/>
</dbReference>
<gene>
    <name evidence="2" type="ORF">HHU12_09095</name>
</gene>
<dbReference type="PANTHER" id="PTHR36966">
    <property type="entry name" value="REP-ASSOCIATED TYROSINE TRANSPOSASE"/>
    <property type="match status" value="1"/>
</dbReference>
<evidence type="ECO:0000313" key="2">
    <source>
        <dbReference type="EMBL" id="NME68115.1"/>
    </source>
</evidence>
<protein>
    <submittedName>
        <fullName evidence="2">Transposase</fullName>
    </submittedName>
</protein>
<keyword evidence="3" id="KW-1185">Reference proteome</keyword>
<dbReference type="RefSeq" id="WP_169656428.1">
    <property type="nucleotide sequence ID" value="NZ_JABANE010000019.1"/>
</dbReference>
<dbReference type="InterPro" id="IPR036515">
    <property type="entry name" value="Transposase_17_sf"/>
</dbReference>
<dbReference type="PANTHER" id="PTHR36966:SF1">
    <property type="entry name" value="REP-ASSOCIATED TYROSINE TRANSPOSASE"/>
    <property type="match status" value="1"/>
</dbReference>